<evidence type="ECO:0000256" key="4">
    <source>
        <dbReference type="ARBA" id="ARBA00022723"/>
    </source>
</evidence>
<feature type="region of interest" description="Disordered" evidence="10">
    <location>
        <begin position="816"/>
        <end position="848"/>
    </location>
</feature>
<dbReference type="OrthoDB" id="1431934at2759"/>
<keyword evidence="16" id="KW-1185">Reference proteome</keyword>
<protein>
    <recommendedName>
        <fullName evidence="2">RBR-type E3 ubiquitin transferase</fullName>
        <ecNumber evidence="2">2.3.2.31</ecNumber>
    </recommendedName>
</protein>
<feature type="region of interest" description="Disordered" evidence="10">
    <location>
        <begin position="644"/>
        <end position="664"/>
    </location>
</feature>
<name>A0A158Q696_DRAME</name>
<feature type="transmembrane region" description="Helical" evidence="11">
    <location>
        <begin position="388"/>
        <end position="418"/>
    </location>
</feature>
<dbReference type="Proteomes" id="UP000038040">
    <property type="component" value="Unplaced"/>
</dbReference>
<dbReference type="InterPro" id="IPR013083">
    <property type="entry name" value="Znf_RING/FYVE/PHD"/>
</dbReference>
<evidence type="ECO:0000313" key="14">
    <source>
        <dbReference type="EMBL" id="VDN60689.1"/>
    </source>
</evidence>
<dbReference type="InterPro" id="IPR001841">
    <property type="entry name" value="Znf_RING"/>
</dbReference>
<keyword evidence="7" id="KW-0833">Ubl conjugation pathway</keyword>
<keyword evidence="8" id="KW-0862">Zinc</keyword>
<dbReference type="WBParaSite" id="DME_0000944201-mRNA-1">
    <property type="protein sequence ID" value="DME_0000944201-mRNA-1"/>
    <property type="gene ID" value="DME_0000944201"/>
</dbReference>
<evidence type="ECO:0000313" key="15">
    <source>
        <dbReference type="Proteomes" id="UP000038040"/>
    </source>
</evidence>
<dbReference type="Gene3D" id="3.30.40.10">
    <property type="entry name" value="Zinc/RING finger domain, C3HC4 (zinc finger)"/>
    <property type="match status" value="1"/>
</dbReference>
<evidence type="ECO:0000259" key="12">
    <source>
        <dbReference type="PROSITE" id="PS50089"/>
    </source>
</evidence>
<sequence>MNCSIIDIKSLNVGEYCGQVEVNDKINCSTLQTSRSLSNDDSHSVDSVVIENSDLDSGCRVDGDFNEPRIHSNDDGVAAQPTVRRPAQFSQNNTSNSAKKLRECPLCFIRQSEKNFPQLACCNHRSCKSCLVQYLQVEIMESRVQITCPECSEFLHPTDIYSLMVQHPDLIEKYENFSLRRVLMTDPDTRWCPAPDCTYAVIATSCAACPELHCEKCGTLFCYHCKGPWHASQTCDEARRERGRKLRNTVPRRHRQSFGNQLKRGDIKPCPRCRTYIVKLDDGSCNHMACAMCSAQFCWLCLREINDLHYLRNTFSPTGCTFWGKKPWTRKKKLLWQVGTLIGAPVGIALIAGLAIPGIIFGVPVFVGRKVNQRFAQHSRVRRRLLTAGSVIGSLVVSPVLAVMAVGVGVPIMLAYVYGVVPLSLCRNGGCGVGAASSSSDRNELDDEEIWHDLNGNQEKSRLLNEIERFDDTSLITGVSINSGLSSQQTHTTVRVKAELCRRRPSIESGVLSFGEKCNYEEASTKAMAGSQFCDDKSVHTICSGQEAISYCEEIASTVALAGSVIDAKSLSDSASGRHTNQICCKDRDVSPTSHQALFACDPQHKSEEDRSNYSHCNQDSLPTHLEDDANSSYEIGKLHGRAASNTSSYSSGRRNIRKVSHSPSDQISNLNVVNNLEKGEIELFLMNEDTAIHLTNESSYSRPSSSAAINKTSYSSTGGISSQGAISNLRAAHFSDAIDQSNADRFHIRALFDAMKQIVSDDVANESDDEISSENPISNSFRSMLLRPYTKNILTADNENGEGSLKGVRTITSLSSSNGSDKYRAISRDKRVSSSLSRSTASSSDRRRSKWRIFSIFSRKKR</sequence>
<comment type="catalytic activity">
    <reaction evidence="1">
        <text>[E2 ubiquitin-conjugating enzyme]-S-ubiquitinyl-L-cysteine + [acceptor protein]-L-lysine = [E2 ubiquitin-conjugating enzyme]-L-cysteine + [acceptor protein]-N(6)-ubiquitinyl-L-lysine.</text>
        <dbReference type="EC" id="2.3.2.31"/>
    </reaction>
</comment>
<gene>
    <name evidence="14" type="ORF">DME_LOCUS10662</name>
</gene>
<feature type="compositionally biased region" description="Basic and acidic residues" evidence="10">
    <location>
        <begin position="822"/>
        <end position="833"/>
    </location>
</feature>
<evidence type="ECO:0000256" key="11">
    <source>
        <dbReference type="SAM" id="Phobius"/>
    </source>
</evidence>
<reference evidence="17" key="1">
    <citation type="submission" date="2016-04" db="UniProtKB">
        <authorList>
            <consortium name="WormBaseParasite"/>
        </authorList>
    </citation>
    <scope>IDENTIFICATION</scope>
</reference>
<dbReference type="PANTHER" id="PTHR11685">
    <property type="entry name" value="RBR FAMILY RING FINGER AND IBR DOMAIN-CONTAINING"/>
    <property type="match status" value="1"/>
</dbReference>
<feature type="region of interest" description="Disordered" evidence="10">
    <location>
        <begin position="604"/>
        <end position="628"/>
    </location>
</feature>
<reference evidence="14 16" key="2">
    <citation type="submission" date="2018-11" db="EMBL/GenBank/DDBJ databases">
        <authorList>
            <consortium name="Pathogen Informatics"/>
        </authorList>
    </citation>
    <scope>NUCLEOTIDE SEQUENCE [LARGE SCALE GENOMIC DNA]</scope>
</reference>
<evidence type="ECO:0000256" key="8">
    <source>
        <dbReference type="ARBA" id="ARBA00022833"/>
    </source>
</evidence>
<keyword evidence="4" id="KW-0479">Metal-binding</keyword>
<evidence type="ECO:0000313" key="17">
    <source>
        <dbReference type="WBParaSite" id="DME_0000944201-mRNA-1"/>
    </source>
</evidence>
<feature type="transmembrane region" description="Helical" evidence="11">
    <location>
        <begin position="334"/>
        <end position="367"/>
    </location>
</feature>
<dbReference type="InterPro" id="IPR002867">
    <property type="entry name" value="IBR_dom"/>
</dbReference>
<evidence type="ECO:0000256" key="10">
    <source>
        <dbReference type="SAM" id="MobiDB-lite"/>
    </source>
</evidence>
<feature type="compositionally biased region" description="Low complexity" evidence="10">
    <location>
        <begin position="834"/>
        <end position="844"/>
    </location>
</feature>
<accession>A0A158Q696</accession>
<organism evidence="15 17">
    <name type="scientific">Dracunculus medinensis</name>
    <name type="common">Guinea worm</name>
    <dbReference type="NCBI Taxonomy" id="318479"/>
    <lineage>
        <taxon>Eukaryota</taxon>
        <taxon>Metazoa</taxon>
        <taxon>Ecdysozoa</taxon>
        <taxon>Nematoda</taxon>
        <taxon>Chromadorea</taxon>
        <taxon>Rhabditida</taxon>
        <taxon>Spirurina</taxon>
        <taxon>Dracunculoidea</taxon>
        <taxon>Dracunculidae</taxon>
        <taxon>Dracunculus</taxon>
    </lineage>
</organism>
<evidence type="ECO:0000256" key="2">
    <source>
        <dbReference type="ARBA" id="ARBA00012251"/>
    </source>
</evidence>
<keyword evidence="5" id="KW-0677">Repeat</keyword>
<evidence type="ECO:0000256" key="3">
    <source>
        <dbReference type="ARBA" id="ARBA00022679"/>
    </source>
</evidence>
<evidence type="ECO:0000256" key="7">
    <source>
        <dbReference type="ARBA" id="ARBA00022786"/>
    </source>
</evidence>
<evidence type="ECO:0000256" key="1">
    <source>
        <dbReference type="ARBA" id="ARBA00001798"/>
    </source>
</evidence>
<dbReference type="CDD" id="cd20355">
    <property type="entry name" value="Rcat_RBR_RNF19"/>
    <property type="match status" value="1"/>
</dbReference>
<evidence type="ECO:0000313" key="16">
    <source>
        <dbReference type="Proteomes" id="UP000274756"/>
    </source>
</evidence>
<feature type="compositionally biased region" description="Polar residues" evidence="10">
    <location>
        <begin position="644"/>
        <end position="654"/>
    </location>
</feature>
<proteinExistence type="predicted"/>
<dbReference type="PROSITE" id="PS51873">
    <property type="entry name" value="TRIAD"/>
    <property type="match status" value="1"/>
</dbReference>
<dbReference type="GO" id="GO:0008270">
    <property type="term" value="F:zinc ion binding"/>
    <property type="evidence" value="ECO:0007669"/>
    <property type="project" value="UniProtKB-KW"/>
</dbReference>
<dbReference type="PROSITE" id="PS50089">
    <property type="entry name" value="ZF_RING_2"/>
    <property type="match status" value="1"/>
</dbReference>
<evidence type="ECO:0000259" key="13">
    <source>
        <dbReference type="PROSITE" id="PS51873"/>
    </source>
</evidence>
<dbReference type="FunFam" id="3.30.40.10:FF:000137">
    <property type="entry name" value="RanBP-type and C3HC4-type zinc finger-containing protein 1"/>
    <property type="match status" value="1"/>
</dbReference>
<dbReference type="Pfam" id="PF22191">
    <property type="entry name" value="IBR_1"/>
    <property type="match status" value="1"/>
</dbReference>
<dbReference type="CDD" id="cd16629">
    <property type="entry name" value="RING-HC_RBR_RNF19"/>
    <property type="match status" value="1"/>
</dbReference>
<evidence type="ECO:0000256" key="9">
    <source>
        <dbReference type="PROSITE-ProRule" id="PRU00175"/>
    </source>
</evidence>
<evidence type="ECO:0000256" key="5">
    <source>
        <dbReference type="ARBA" id="ARBA00022737"/>
    </source>
</evidence>
<dbReference type="SUPFAM" id="SSF57850">
    <property type="entry name" value="RING/U-box"/>
    <property type="match status" value="3"/>
</dbReference>
<dbReference type="GO" id="GO:0016567">
    <property type="term" value="P:protein ubiquitination"/>
    <property type="evidence" value="ECO:0007669"/>
    <property type="project" value="InterPro"/>
</dbReference>
<dbReference type="GO" id="GO:0061630">
    <property type="term" value="F:ubiquitin protein ligase activity"/>
    <property type="evidence" value="ECO:0007669"/>
    <property type="project" value="UniProtKB-EC"/>
</dbReference>
<dbReference type="CDD" id="cd20338">
    <property type="entry name" value="BRcat_RBR_RNF19"/>
    <property type="match status" value="1"/>
</dbReference>
<dbReference type="SMART" id="SM00647">
    <property type="entry name" value="IBR"/>
    <property type="match status" value="2"/>
</dbReference>
<dbReference type="InterPro" id="IPR031127">
    <property type="entry name" value="E3_UB_ligase_RBR"/>
</dbReference>
<dbReference type="STRING" id="318479.A0A158Q696"/>
<dbReference type="AlphaFoldDB" id="A0A158Q696"/>
<keyword evidence="11" id="KW-0812">Transmembrane</keyword>
<dbReference type="EMBL" id="UYYG01001233">
    <property type="protein sequence ID" value="VDN60689.1"/>
    <property type="molecule type" value="Genomic_DNA"/>
</dbReference>
<feature type="compositionally biased region" description="Basic and acidic residues" evidence="10">
    <location>
        <begin position="604"/>
        <end position="613"/>
    </location>
</feature>
<dbReference type="InterPro" id="IPR044066">
    <property type="entry name" value="TRIAD_supradom"/>
</dbReference>
<keyword evidence="11" id="KW-1133">Transmembrane helix</keyword>
<keyword evidence="11" id="KW-0472">Membrane</keyword>
<feature type="domain" description="RING-type" evidence="12">
    <location>
        <begin position="104"/>
        <end position="152"/>
    </location>
</feature>
<dbReference type="EC" id="2.3.2.31" evidence="2"/>
<feature type="domain" description="RING-type" evidence="13">
    <location>
        <begin position="100"/>
        <end position="324"/>
    </location>
</feature>
<dbReference type="Pfam" id="PF01485">
    <property type="entry name" value="IBR"/>
    <property type="match status" value="1"/>
</dbReference>
<keyword evidence="6 9" id="KW-0863">Zinc-finger</keyword>
<dbReference type="Gene3D" id="1.20.120.1750">
    <property type="match status" value="1"/>
</dbReference>
<evidence type="ECO:0000256" key="6">
    <source>
        <dbReference type="ARBA" id="ARBA00022771"/>
    </source>
</evidence>
<keyword evidence="3" id="KW-0808">Transferase</keyword>
<dbReference type="Proteomes" id="UP000274756">
    <property type="component" value="Unassembled WGS sequence"/>
</dbReference>